<dbReference type="EMBL" id="AZMM01004712">
    <property type="protein sequence ID" value="ETJ41358.1"/>
    <property type="molecule type" value="Genomic_DNA"/>
</dbReference>
<dbReference type="InterPro" id="IPR038078">
    <property type="entry name" value="PhoU-like_sf"/>
</dbReference>
<dbReference type="Gene3D" id="1.20.58.220">
    <property type="entry name" value="Phosphate transport system protein phou homolog 2, domain 2"/>
    <property type="match status" value="1"/>
</dbReference>
<proteinExistence type="predicted"/>
<dbReference type="AlphaFoldDB" id="W1YFQ2"/>
<evidence type="ECO:0000313" key="1">
    <source>
        <dbReference type="EMBL" id="ETJ41358.1"/>
    </source>
</evidence>
<gene>
    <name evidence="1" type="ORF">Q604_UNBC04712G0001</name>
</gene>
<accession>W1YFQ2</accession>
<name>W1YFQ2_9ZZZZ</name>
<comment type="caution">
    <text evidence="1">The sequence shown here is derived from an EMBL/GenBank/DDBJ whole genome shotgun (WGS) entry which is preliminary data.</text>
</comment>
<protein>
    <submittedName>
        <fullName evidence="1">Uncharacterized protein</fullName>
    </submittedName>
</protein>
<organism evidence="1">
    <name type="scientific">human gut metagenome</name>
    <dbReference type="NCBI Taxonomy" id="408170"/>
    <lineage>
        <taxon>unclassified sequences</taxon>
        <taxon>metagenomes</taxon>
        <taxon>organismal metagenomes</taxon>
    </lineage>
</organism>
<sequence length="24" mass="2813">FDILANLERISDHSKNIADYSYDI</sequence>
<dbReference type="SUPFAM" id="SSF109755">
    <property type="entry name" value="PhoU-like"/>
    <property type="match status" value="1"/>
</dbReference>
<reference evidence="1" key="1">
    <citation type="submission" date="2013-12" db="EMBL/GenBank/DDBJ databases">
        <title>A Varibaculum cambriense genome reconstructed from a premature infant gut community with otherwise low bacterial novelty that shifts toward anaerobic metabolism during the third week of life.</title>
        <authorList>
            <person name="Brown C.T."/>
            <person name="Sharon I."/>
            <person name="Thomas B.C."/>
            <person name="Castelle C.J."/>
            <person name="Morowitz M.J."/>
            <person name="Banfield J.F."/>
        </authorList>
    </citation>
    <scope>NUCLEOTIDE SEQUENCE</scope>
</reference>
<feature type="non-terminal residue" evidence="1">
    <location>
        <position position="1"/>
    </location>
</feature>